<name>A0A5C5UST6_9CORY</name>
<evidence type="ECO:0000313" key="13">
    <source>
        <dbReference type="Proteomes" id="UP000320791"/>
    </source>
</evidence>
<evidence type="ECO:0000256" key="6">
    <source>
        <dbReference type="ARBA" id="ARBA00023316"/>
    </source>
</evidence>
<dbReference type="Proteomes" id="UP000320791">
    <property type="component" value="Unassembled WGS sequence"/>
</dbReference>
<dbReference type="InterPro" id="IPR004101">
    <property type="entry name" value="Mur_ligase_C"/>
</dbReference>
<feature type="short sequence motif" description="Meso-diaminopimelate recognition motif" evidence="7">
    <location>
        <begin position="384"/>
        <end position="387"/>
    </location>
</feature>
<comment type="pathway">
    <text evidence="7 8">Cell wall biogenesis; peptidoglycan biosynthesis.</text>
</comment>
<feature type="binding site" evidence="7">
    <location>
        <position position="186"/>
    </location>
    <ligand>
        <name>UDP-N-acetyl-alpha-D-muramoyl-L-alanyl-D-glutamate</name>
        <dbReference type="ChEBI" id="CHEBI:83900"/>
    </ligand>
</feature>
<keyword evidence="7" id="KW-0547">Nucleotide-binding</keyword>
<dbReference type="Pfam" id="PF01225">
    <property type="entry name" value="Mur_ligase"/>
    <property type="match status" value="1"/>
</dbReference>
<feature type="binding site" evidence="7">
    <location>
        <position position="360"/>
    </location>
    <ligand>
        <name>meso-2,6-diaminopimelate</name>
        <dbReference type="ChEBI" id="CHEBI:57791"/>
    </ligand>
</feature>
<organism evidence="12 13">
    <name type="scientific">Corynebacterium canis</name>
    <dbReference type="NCBI Taxonomy" id="679663"/>
    <lineage>
        <taxon>Bacteria</taxon>
        <taxon>Bacillati</taxon>
        <taxon>Actinomycetota</taxon>
        <taxon>Actinomycetes</taxon>
        <taxon>Mycobacteriales</taxon>
        <taxon>Corynebacteriaceae</taxon>
        <taxon>Corynebacterium</taxon>
    </lineage>
</organism>
<feature type="binding site" evidence="7">
    <location>
        <position position="178"/>
    </location>
    <ligand>
        <name>UDP-N-acetyl-alpha-D-muramoyl-L-alanyl-D-glutamate</name>
        <dbReference type="ChEBI" id="CHEBI:83900"/>
    </ligand>
</feature>
<dbReference type="InterPro" id="IPR013221">
    <property type="entry name" value="Mur_ligase_cen"/>
</dbReference>
<evidence type="ECO:0000313" key="12">
    <source>
        <dbReference type="EMBL" id="TWT28672.1"/>
    </source>
</evidence>
<dbReference type="PANTHER" id="PTHR23135">
    <property type="entry name" value="MUR LIGASE FAMILY MEMBER"/>
    <property type="match status" value="1"/>
</dbReference>
<keyword evidence="13" id="KW-1185">Reference proteome</keyword>
<comment type="PTM">
    <text evidence="7">Carboxylation is probably crucial for Mg(2+) binding and, consequently, for the gamma-phosphate positioning of ATP.</text>
</comment>
<accession>A0A5C5UST6</accession>
<dbReference type="GO" id="GO:0005524">
    <property type="term" value="F:ATP binding"/>
    <property type="evidence" value="ECO:0007669"/>
    <property type="project" value="UniProtKB-UniRule"/>
</dbReference>
<evidence type="ECO:0000256" key="5">
    <source>
        <dbReference type="ARBA" id="ARBA00023306"/>
    </source>
</evidence>
<proteinExistence type="inferred from homology"/>
<evidence type="ECO:0000256" key="2">
    <source>
        <dbReference type="ARBA" id="ARBA00022618"/>
    </source>
</evidence>
<gene>
    <name evidence="7" type="primary">murE</name>
    <name evidence="12" type="ORF">FRX94_01925</name>
</gene>
<dbReference type="InterPro" id="IPR005761">
    <property type="entry name" value="UDP-N-AcMur-Glu-dNH2Pim_ligase"/>
</dbReference>
<reference evidence="12 13" key="1">
    <citation type="submission" date="2019-08" db="EMBL/GenBank/DDBJ databases">
        <authorList>
            <person name="Lei W."/>
        </authorList>
    </citation>
    <scope>NUCLEOTIDE SEQUENCE [LARGE SCALE GENOMIC DNA]</scope>
    <source>
        <strain evidence="12 13">CCUG 58627</strain>
    </source>
</reference>
<feature type="domain" description="Mur ligase central" evidence="11">
    <location>
        <begin position="107"/>
        <end position="291"/>
    </location>
</feature>
<dbReference type="GO" id="GO:0009252">
    <property type="term" value="P:peptidoglycan biosynthetic process"/>
    <property type="evidence" value="ECO:0007669"/>
    <property type="project" value="UniProtKB-UniRule"/>
</dbReference>
<evidence type="ECO:0000256" key="8">
    <source>
        <dbReference type="RuleBase" id="RU004135"/>
    </source>
</evidence>
<dbReference type="GO" id="GO:0051301">
    <property type="term" value="P:cell division"/>
    <property type="evidence" value="ECO:0007669"/>
    <property type="project" value="UniProtKB-KW"/>
</dbReference>
<keyword evidence="7" id="KW-0460">Magnesium</keyword>
<dbReference type="NCBIfam" id="TIGR01085">
    <property type="entry name" value="murE"/>
    <property type="match status" value="1"/>
</dbReference>
<evidence type="ECO:0000256" key="1">
    <source>
        <dbReference type="ARBA" id="ARBA00005898"/>
    </source>
</evidence>
<protein>
    <recommendedName>
        <fullName evidence="7">UDP-N-acetylmuramoyl-L-alanyl-D-glutamate--2,6-diaminopimelate ligase</fullName>
        <ecNumber evidence="7">6.3.2.13</ecNumber>
    </recommendedName>
    <alternativeName>
        <fullName evidence="7">Meso-A2pm-adding enzyme</fullName>
    </alternativeName>
    <alternativeName>
        <fullName evidence="7">Meso-diaminopimelate-adding enzyme</fullName>
    </alternativeName>
    <alternativeName>
        <fullName evidence="7">UDP-MurNAc-L-Ala-D-Glu:meso-diaminopimelate ligase</fullName>
    </alternativeName>
    <alternativeName>
        <fullName evidence="7">UDP-MurNAc-tripeptide synthetase</fullName>
    </alternativeName>
    <alternativeName>
        <fullName evidence="7">UDP-N-acetylmuramyl-tripeptide synthetase</fullName>
    </alternativeName>
</protein>
<dbReference type="Gene3D" id="3.40.1190.10">
    <property type="entry name" value="Mur-like, catalytic domain"/>
    <property type="match status" value="1"/>
</dbReference>
<evidence type="ECO:0000256" key="7">
    <source>
        <dbReference type="HAMAP-Rule" id="MF_00208"/>
    </source>
</evidence>
<feature type="binding site" evidence="7">
    <location>
        <begin position="109"/>
        <end position="115"/>
    </location>
    <ligand>
        <name>ATP</name>
        <dbReference type="ChEBI" id="CHEBI:30616"/>
    </ligand>
</feature>
<dbReference type="InterPro" id="IPR036615">
    <property type="entry name" value="Mur_ligase_C_dom_sf"/>
</dbReference>
<keyword evidence="6 7" id="KW-0961">Cell wall biogenesis/degradation</keyword>
<dbReference type="Pfam" id="PF08245">
    <property type="entry name" value="Mur_ligase_M"/>
    <property type="match status" value="1"/>
</dbReference>
<dbReference type="SUPFAM" id="SSF53623">
    <property type="entry name" value="MurD-like peptide ligases, catalytic domain"/>
    <property type="match status" value="1"/>
</dbReference>
<comment type="similarity">
    <text evidence="1 7">Belongs to the MurCDEF family. MurE subfamily.</text>
</comment>
<keyword evidence="2 7" id="KW-0132">Cell division</keyword>
<comment type="caution">
    <text evidence="7">Lacks conserved residue(s) required for the propagation of feature annotation.</text>
</comment>
<dbReference type="PANTHER" id="PTHR23135:SF4">
    <property type="entry name" value="UDP-N-ACETYLMURAMOYL-L-ALANYL-D-GLUTAMATE--2,6-DIAMINOPIMELATE LIGASE MURE HOMOLOG, CHLOROPLASTIC"/>
    <property type="match status" value="1"/>
</dbReference>
<evidence type="ECO:0000256" key="3">
    <source>
        <dbReference type="ARBA" id="ARBA00022960"/>
    </source>
</evidence>
<dbReference type="UniPathway" id="UPA00219"/>
<keyword evidence="5 7" id="KW-0131">Cell cycle</keyword>
<feature type="binding site" evidence="7">
    <location>
        <position position="440"/>
    </location>
    <ligand>
        <name>meso-2,6-diaminopimelate</name>
        <dbReference type="ChEBI" id="CHEBI:57791"/>
    </ligand>
</feature>
<feature type="modified residue" description="N6-carboxylysine" evidence="7">
    <location>
        <position position="218"/>
    </location>
</feature>
<dbReference type="EMBL" id="VOHM01000003">
    <property type="protein sequence ID" value="TWT28672.1"/>
    <property type="molecule type" value="Genomic_DNA"/>
</dbReference>
<feature type="domain" description="Mur ligase N-terminal catalytic" evidence="9">
    <location>
        <begin position="22"/>
        <end position="94"/>
    </location>
</feature>
<comment type="catalytic activity">
    <reaction evidence="7">
        <text>UDP-N-acetyl-alpha-D-muramoyl-L-alanyl-D-glutamate + meso-2,6-diaminopimelate + ATP = UDP-N-acetyl-alpha-D-muramoyl-L-alanyl-gamma-D-glutamyl-meso-2,6-diaminopimelate + ADP + phosphate + H(+)</text>
        <dbReference type="Rhea" id="RHEA:23676"/>
        <dbReference type="ChEBI" id="CHEBI:15378"/>
        <dbReference type="ChEBI" id="CHEBI:30616"/>
        <dbReference type="ChEBI" id="CHEBI:43474"/>
        <dbReference type="ChEBI" id="CHEBI:57791"/>
        <dbReference type="ChEBI" id="CHEBI:83900"/>
        <dbReference type="ChEBI" id="CHEBI:83905"/>
        <dbReference type="ChEBI" id="CHEBI:456216"/>
        <dbReference type="EC" id="6.3.2.13"/>
    </reaction>
</comment>
<dbReference type="GO" id="GO:0008765">
    <property type="term" value="F:UDP-N-acetylmuramoylalanyl-D-glutamate-2,6-diaminopimelate ligase activity"/>
    <property type="evidence" value="ECO:0007669"/>
    <property type="project" value="UniProtKB-UniRule"/>
</dbReference>
<dbReference type="SUPFAM" id="SSF53244">
    <property type="entry name" value="MurD-like peptide ligases, peptide-binding domain"/>
    <property type="match status" value="1"/>
</dbReference>
<dbReference type="HAMAP" id="MF_00208">
    <property type="entry name" value="MurE"/>
    <property type="match status" value="1"/>
</dbReference>
<dbReference type="GO" id="GO:0008360">
    <property type="term" value="P:regulation of cell shape"/>
    <property type="evidence" value="ECO:0007669"/>
    <property type="project" value="UniProtKB-KW"/>
</dbReference>
<dbReference type="AlphaFoldDB" id="A0A5C5UST6"/>
<dbReference type="GO" id="GO:0000287">
    <property type="term" value="F:magnesium ion binding"/>
    <property type="evidence" value="ECO:0007669"/>
    <property type="project" value="UniProtKB-UniRule"/>
</dbReference>
<dbReference type="GO" id="GO:0071555">
    <property type="term" value="P:cell wall organization"/>
    <property type="evidence" value="ECO:0007669"/>
    <property type="project" value="UniProtKB-KW"/>
</dbReference>
<comment type="function">
    <text evidence="7">Catalyzes the addition of meso-diaminopimelic acid to the nucleotide precursor UDP-N-acetylmuramoyl-L-alanyl-D-glutamate (UMAG) in the biosynthesis of bacterial cell-wall peptidoglycan.</text>
</comment>
<feature type="binding site" evidence="7">
    <location>
        <begin position="384"/>
        <end position="387"/>
    </location>
    <ligand>
        <name>meso-2,6-diaminopimelate</name>
        <dbReference type="ChEBI" id="CHEBI:57791"/>
    </ligand>
</feature>
<feature type="domain" description="Mur ligase C-terminal" evidence="10">
    <location>
        <begin position="313"/>
        <end position="438"/>
    </location>
</feature>
<feature type="binding site" evidence="7">
    <location>
        <begin position="151"/>
        <end position="152"/>
    </location>
    <ligand>
        <name>UDP-N-acetyl-alpha-D-muramoyl-L-alanyl-D-glutamate</name>
        <dbReference type="ChEBI" id="CHEBI:83900"/>
    </ligand>
</feature>
<dbReference type="RefSeq" id="WP_146323433.1">
    <property type="nucleotide sequence ID" value="NZ_BAABLR010000027.1"/>
</dbReference>
<dbReference type="InterPro" id="IPR035911">
    <property type="entry name" value="MurE/MurF_N"/>
</dbReference>
<comment type="caution">
    <text evidence="12">The sequence shown here is derived from an EMBL/GenBank/DDBJ whole genome shotgun (WGS) entry which is preliminary data.</text>
</comment>
<dbReference type="EC" id="6.3.2.13" evidence="7"/>
<dbReference type="NCBIfam" id="NF001124">
    <property type="entry name" value="PRK00139.1-2"/>
    <property type="match status" value="1"/>
</dbReference>
<comment type="subcellular location">
    <subcellularLocation>
        <location evidence="7 8">Cytoplasm</location>
    </subcellularLocation>
</comment>
<evidence type="ECO:0000259" key="11">
    <source>
        <dbReference type="Pfam" id="PF08245"/>
    </source>
</evidence>
<dbReference type="NCBIfam" id="NF001126">
    <property type="entry name" value="PRK00139.1-4"/>
    <property type="match status" value="1"/>
</dbReference>
<evidence type="ECO:0000256" key="4">
    <source>
        <dbReference type="ARBA" id="ARBA00022984"/>
    </source>
</evidence>
<keyword evidence="7 12" id="KW-0436">Ligase</keyword>
<keyword evidence="7" id="KW-0963">Cytoplasm</keyword>
<dbReference type="Pfam" id="PF02875">
    <property type="entry name" value="Mur_ligase_C"/>
    <property type="match status" value="1"/>
</dbReference>
<dbReference type="Gene3D" id="3.90.190.20">
    <property type="entry name" value="Mur ligase, C-terminal domain"/>
    <property type="match status" value="1"/>
</dbReference>
<dbReference type="GO" id="GO:0005737">
    <property type="term" value="C:cytoplasm"/>
    <property type="evidence" value="ECO:0007669"/>
    <property type="project" value="UniProtKB-SubCell"/>
</dbReference>
<feature type="binding site" evidence="7">
    <location>
        <position position="436"/>
    </location>
    <ligand>
        <name>meso-2,6-diaminopimelate</name>
        <dbReference type="ChEBI" id="CHEBI:57791"/>
    </ligand>
</feature>
<dbReference type="InterPro" id="IPR000713">
    <property type="entry name" value="Mur_ligase_N"/>
</dbReference>
<feature type="binding site" evidence="7">
    <location>
        <position position="27"/>
    </location>
    <ligand>
        <name>UDP-N-acetyl-alpha-D-muramoyl-L-alanyl-D-glutamate</name>
        <dbReference type="ChEBI" id="CHEBI:83900"/>
    </ligand>
</feature>
<dbReference type="SUPFAM" id="SSF63418">
    <property type="entry name" value="MurE/MurF N-terminal domain"/>
    <property type="match status" value="1"/>
</dbReference>
<evidence type="ECO:0000259" key="10">
    <source>
        <dbReference type="Pfam" id="PF02875"/>
    </source>
</evidence>
<comment type="cofactor">
    <cofactor evidence="7">
        <name>Mg(2+)</name>
        <dbReference type="ChEBI" id="CHEBI:18420"/>
    </cofactor>
</comment>
<dbReference type="OrthoDB" id="9800958at2"/>
<sequence>MDLTTLAKIAGGRLVNPADIAIDAIGLHAQELEQGGLFAAVPGSRVHGASYAVDSKAAAILTDEAGLELLAEETRPIIVVANVRAVLGEVAAAIYGDPSTDLVVIGVTGTSGKTTTTHMLESGLRALGYTVGLIGTTGTRIAGRWVPTSLTTPESTTLQELFSLMKQRGVTHVVMEVSSHALSLGRVQGTKFDVAAFTNLSQDHLDFHHTMEEYFSAKAVFFAGMAKQNVIVAEDEWGRRLLAEYGGIEVGELHVTGPQRCRVRVGESDVDIQLSLPGRFNLQNAALATTCVAAVGIDPAAFAKTLVDVGVPGRMEAVDEGQDFLAVVDYAHKPAAVAAVLDTLRTDYRVGIVIGAGGDRDAGKRPLMGEAAATRAAFVVVTDDNPRSEDPAAIRAAVLEGAARGSAEVVEIGNRAQAIRAAVAWAQPGDAIVIAGKGHETGQLIQGVTHPFDDRVELAEALREVQR</sequence>
<evidence type="ECO:0000259" key="9">
    <source>
        <dbReference type="Pfam" id="PF01225"/>
    </source>
</evidence>
<keyword evidence="3 7" id="KW-0133">Cell shape</keyword>
<dbReference type="Gene3D" id="3.40.1390.10">
    <property type="entry name" value="MurE/MurF, N-terminal domain"/>
    <property type="match status" value="1"/>
</dbReference>
<keyword evidence="4 7" id="KW-0573">Peptidoglycan synthesis</keyword>
<dbReference type="InterPro" id="IPR036565">
    <property type="entry name" value="Mur-like_cat_sf"/>
</dbReference>
<keyword evidence="7" id="KW-0067">ATP-binding</keyword>